<keyword evidence="2" id="KW-1185">Reference proteome</keyword>
<reference evidence="1 2" key="1">
    <citation type="submission" date="2021-11" db="EMBL/GenBank/DDBJ databases">
        <title>Genome sequence.</title>
        <authorList>
            <person name="Sun Q."/>
        </authorList>
    </citation>
    <scope>NUCLEOTIDE SEQUENCE [LARGE SCALE GENOMIC DNA]</scope>
    <source>
        <strain evidence="1 2">KCTC 12005</strain>
    </source>
</reference>
<dbReference type="RefSeq" id="WP_230771269.1">
    <property type="nucleotide sequence ID" value="NZ_JAJNCT010000005.1"/>
</dbReference>
<protein>
    <recommendedName>
        <fullName evidence="3">Apea-like HEPN domain-containing protein</fullName>
    </recommendedName>
</protein>
<accession>A0AAW4XTV1</accession>
<dbReference type="Proteomes" id="UP001199260">
    <property type="component" value="Unassembled WGS sequence"/>
</dbReference>
<sequence>MQNIHSFDATQWLAEHTRGGTELSPEAREAVASFTTMWNFFETTLCENRATVAALTRISERFEADRVAPDTNQALEDCLAFWQFRYRTHQGFGRRFEGLYFRPNDKRAHVEAVLNGDADSPRDRLLALTIIIFRLRNNLFHGLKSLEMLNDQVENLVTASRCLAAVMEAVPSHLVRVERQQAVGRRRA</sequence>
<comment type="caution">
    <text evidence="1">The sequence shown here is derived from an EMBL/GenBank/DDBJ whole genome shotgun (WGS) entry which is preliminary data.</text>
</comment>
<dbReference type="AlphaFoldDB" id="A0AAW4XTV1"/>
<evidence type="ECO:0000313" key="1">
    <source>
        <dbReference type="EMBL" id="MCD2164136.1"/>
    </source>
</evidence>
<organism evidence="1 2">
    <name type="scientific">Comamonas koreensis</name>
    <dbReference type="NCBI Taxonomy" id="160825"/>
    <lineage>
        <taxon>Bacteria</taxon>
        <taxon>Pseudomonadati</taxon>
        <taxon>Pseudomonadota</taxon>
        <taxon>Betaproteobacteria</taxon>
        <taxon>Burkholderiales</taxon>
        <taxon>Comamonadaceae</taxon>
        <taxon>Comamonas</taxon>
    </lineage>
</organism>
<evidence type="ECO:0000313" key="2">
    <source>
        <dbReference type="Proteomes" id="UP001199260"/>
    </source>
</evidence>
<dbReference type="EMBL" id="JAJNCT010000005">
    <property type="protein sequence ID" value="MCD2164136.1"/>
    <property type="molecule type" value="Genomic_DNA"/>
</dbReference>
<name>A0AAW4XTV1_9BURK</name>
<proteinExistence type="predicted"/>
<gene>
    <name evidence="1" type="ORF">LPW39_03185</name>
</gene>
<evidence type="ECO:0008006" key="3">
    <source>
        <dbReference type="Google" id="ProtNLM"/>
    </source>
</evidence>